<reference evidence="3 4" key="1">
    <citation type="journal article" date="2020" name="Mol. Biol. Evol.">
        <title>Interspecific Gene Flow and the Evolution of Specialization in Black and White Rhinoceros.</title>
        <authorList>
            <person name="Moodley Y."/>
            <person name="Westbury M.V."/>
            <person name="Russo I.M."/>
            <person name="Gopalakrishnan S."/>
            <person name="Rakotoarivelo A."/>
            <person name="Olsen R.A."/>
            <person name="Prost S."/>
            <person name="Tunstall T."/>
            <person name="Ryder O.A."/>
            <person name="Dalen L."/>
            <person name="Bruford M.W."/>
        </authorList>
    </citation>
    <scope>NUCLEOTIDE SEQUENCE [LARGE SCALE GENOMIC DNA]</scope>
    <source>
        <strain evidence="3">SBR-YM</strain>
        <tissue evidence="3">Skin</tissue>
    </source>
</reference>
<keyword evidence="4" id="KW-1185">Reference proteome</keyword>
<accession>A0A7J7F383</accession>
<feature type="chain" id="PRO_5029798454" evidence="2">
    <location>
        <begin position="29"/>
        <end position="269"/>
    </location>
</feature>
<evidence type="ECO:0000313" key="3">
    <source>
        <dbReference type="EMBL" id="KAF5922512.1"/>
    </source>
</evidence>
<dbReference type="AlphaFoldDB" id="A0A7J7F383"/>
<comment type="caution">
    <text evidence="3">The sequence shown here is derived from an EMBL/GenBank/DDBJ whole genome shotgun (WGS) entry which is preliminary data.</text>
</comment>
<feature type="compositionally biased region" description="Gly residues" evidence="1">
    <location>
        <begin position="175"/>
        <end position="184"/>
    </location>
</feature>
<organism evidence="3 4">
    <name type="scientific">Diceros bicornis minor</name>
    <name type="common">South-central black rhinoceros</name>
    <dbReference type="NCBI Taxonomy" id="77932"/>
    <lineage>
        <taxon>Eukaryota</taxon>
        <taxon>Metazoa</taxon>
        <taxon>Chordata</taxon>
        <taxon>Craniata</taxon>
        <taxon>Vertebrata</taxon>
        <taxon>Euteleostomi</taxon>
        <taxon>Mammalia</taxon>
        <taxon>Eutheria</taxon>
        <taxon>Laurasiatheria</taxon>
        <taxon>Perissodactyla</taxon>
        <taxon>Rhinocerotidae</taxon>
        <taxon>Diceros</taxon>
    </lineage>
</organism>
<proteinExistence type="predicted"/>
<dbReference type="Proteomes" id="UP000551758">
    <property type="component" value="Unassembled WGS sequence"/>
</dbReference>
<gene>
    <name evidence="3" type="ORF">HPG69_008272</name>
</gene>
<evidence type="ECO:0000256" key="1">
    <source>
        <dbReference type="SAM" id="MobiDB-lite"/>
    </source>
</evidence>
<feature type="region of interest" description="Disordered" evidence="1">
    <location>
        <begin position="26"/>
        <end position="187"/>
    </location>
</feature>
<feature type="region of interest" description="Disordered" evidence="1">
    <location>
        <begin position="217"/>
        <end position="246"/>
    </location>
</feature>
<keyword evidence="2" id="KW-0732">Signal</keyword>
<evidence type="ECO:0000313" key="4">
    <source>
        <dbReference type="Proteomes" id="UP000551758"/>
    </source>
</evidence>
<feature type="signal peptide" evidence="2">
    <location>
        <begin position="1"/>
        <end position="28"/>
    </location>
</feature>
<dbReference type="EMBL" id="JACDTQ010001436">
    <property type="protein sequence ID" value="KAF5922512.1"/>
    <property type="molecule type" value="Genomic_DNA"/>
</dbReference>
<protein>
    <submittedName>
        <fullName evidence="3">Uncharacterized protein</fullName>
    </submittedName>
</protein>
<dbReference type="PANTHER" id="PTHR47400:SF1">
    <property type="entry name" value="PROLINE-RICH TRANSMEMBRANE PROTEIN 3"/>
    <property type="match status" value="1"/>
</dbReference>
<dbReference type="PANTHER" id="PTHR47400">
    <property type="entry name" value="PROLINE-RICH TRANSMEMBRANE PROTEIN 3"/>
    <property type="match status" value="1"/>
</dbReference>
<sequence>MAPSPWGPLRGLLPLLLLPSLGAGPALGWGRPRPLEDSEPQLLPRAHPKGPVGTEPQAFTFLWEKPRDESPWNSSVPQVPAEEAPERPADSPLGPALHGPKAAQGAQREGLLVTDDLQMARGPSSQGWTGPPDSQEPMEQEAPAPPPVGPPHLTFIPTPPRPQLGVATVPPSPGEPGGQLGGQPPGEEGLRVFCTEAVTYTEYRVDVHRFGYGERVASHGRHSPDEDGSEDQVALRGQCGQRTDDDPKEHLLQHHQLVLCHLREEACRL</sequence>
<name>A0A7J7F383_DICBM</name>
<dbReference type="InterPro" id="IPR043242">
    <property type="entry name" value="PRRT3"/>
</dbReference>
<evidence type="ECO:0000256" key="2">
    <source>
        <dbReference type="SAM" id="SignalP"/>
    </source>
</evidence>